<protein>
    <recommendedName>
        <fullName evidence="5 15">Hypoxanthine phosphoribosyltransferase</fullName>
        <ecNumber evidence="5 15">2.4.2.8</ecNumber>
    </recommendedName>
</protein>
<dbReference type="PANTHER" id="PTHR43340:SF1">
    <property type="entry name" value="HYPOXANTHINE PHOSPHORIBOSYLTRANSFERASE"/>
    <property type="match status" value="1"/>
</dbReference>
<evidence type="ECO:0000256" key="1">
    <source>
        <dbReference type="ARBA" id="ARBA00001946"/>
    </source>
</evidence>
<keyword evidence="6 15" id="KW-0963">Cytoplasm</keyword>
<dbReference type="Pfam" id="PF00156">
    <property type="entry name" value="Pribosyltran"/>
    <property type="match status" value="1"/>
</dbReference>
<comment type="cofactor">
    <cofactor evidence="1 15">
        <name>Mg(2+)</name>
        <dbReference type="ChEBI" id="CHEBI:18420"/>
    </cofactor>
</comment>
<keyword evidence="12 15" id="KW-0460">Magnesium</keyword>
<dbReference type="CDD" id="cd06223">
    <property type="entry name" value="PRTases_typeI"/>
    <property type="match status" value="1"/>
</dbReference>
<dbReference type="GO" id="GO:0000166">
    <property type="term" value="F:nucleotide binding"/>
    <property type="evidence" value="ECO:0007669"/>
    <property type="project" value="UniProtKB-KW"/>
</dbReference>
<keyword evidence="11 15" id="KW-0547">Nucleotide-binding</keyword>
<dbReference type="FunFam" id="3.40.50.2020:FF:000006">
    <property type="entry name" value="Hypoxanthine phosphoribosyltransferase"/>
    <property type="match status" value="1"/>
</dbReference>
<dbReference type="InterPro" id="IPR050408">
    <property type="entry name" value="HGPRT"/>
</dbReference>
<evidence type="ECO:0000256" key="6">
    <source>
        <dbReference type="ARBA" id="ARBA00022490"/>
    </source>
</evidence>
<dbReference type="AlphaFoldDB" id="A0A832ECI6"/>
<dbReference type="GO" id="GO:0006166">
    <property type="term" value="P:purine ribonucleoside salvage"/>
    <property type="evidence" value="ECO:0007669"/>
    <property type="project" value="UniProtKB-KW"/>
</dbReference>
<feature type="domain" description="Phosphoribosyltransferase" evidence="16">
    <location>
        <begin position="13"/>
        <end position="159"/>
    </location>
</feature>
<comment type="caution">
    <text evidence="17">The sequence shown here is derived from an EMBL/GenBank/DDBJ whole genome shotgun (WGS) entry which is preliminary data.</text>
</comment>
<evidence type="ECO:0000256" key="10">
    <source>
        <dbReference type="ARBA" id="ARBA00022726"/>
    </source>
</evidence>
<organism evidence="17">
    <name type="scientific">Desulfacinum infernum</name>
    <dbReference type="NCBI Taxonomy" id="35837"/>
    <lineage>
        <taxon>Bacteria</taxon>
        <taxon>Pseudomonadati</taxon>
        <taxon>Thermodesulfobacteriota</taxon>
        <taxon>Syntrophobacteria</taxon>
        <taxon>Syntrophobacterales</taxon>
        <taxon>Syntrophobacteraceae</taxon>
        <taxon>Desulfacinum</taxon>
    </lineage>
</organism>
<evidence type="ECO:0000313" key="17">
    <source>
        <dbReference type="EMBL" id="HFK96231.1"/>
    </source>
</evidence>
<evidence type="ECO:0000259" key="16">
    <source>
        <dbReference type="Pfam" id="PF00156"/>
    </source>
</evidence>
<evidence type="ECO:0000256" key="4">
    <source>
        <dbReference type="ARBA" id="ARBA00008391"/>
    </source>
</evidence>
<dbReference type="PANTHER" id="PTHR43340">
    <property type="entry name" value="HYPOXANTHINE-GUANINE PHOSPHORIBOSYLTRANSFERASE"/>
    <property type="match status" value="1"/>
</dbReference>
<keyword evidence="7 15" id="KW-0328">Glycosyltransferase</keyword>
<evidence type="ECO:0000256" key="7">
    <source>
        <dbReference type="ARBA" id="ARBA00022676"/>
    </source>
</evidence>
<evidence type="ECO:0000256" key="3">
    <source>
        <dbReference type="ARBA" id="ARBA00004669"/>
    </source>
</evidence>
<evidence type="ECO:0000256" key="2">
    <source>
        <dbReference type="ARBA" id="ARBA00004496"/>
    </source>
</evidence>
<evidence type="ECO:0000256" key="13">
    <source>
        <dbReference type="ARBA" id="ARBA00048811"/>
    </source>
</evidence>
<name>A0A832ECI6_9BACT</name>
<dbReference type="GO" id="GO:0052657">
    <property type="term" value="F:guanine phosphoribosyltransferase activity"/>
    <property type="evidence" value="ECO:0007669"/>
    <property type="project" value="UniProtKB-ARBA"/>
</dbReference>
<dbReference type="InterPro" id="IPR029057">
    <property type="entry name" value="PRTase-like"/>
</dbReference>
<comment type="catalytic activity">
    <reaction evidence="13">
        <text>GMP + diphosphate = guanine + 5-phospho-alpha-D-ribose 1-diphosphate</text>
        <dbReference type="Rhea" id="RHEA:25424"/>
        <dbReference type="ChEBI" id="CHEBI:16235"/>
        <dbReference type="ChEBI" id="CHEBI:33019"/>
        <dbReference type="ChEBI" id="CHEBI:58017"/>
        <dbReference type="ChEBI" id="CHEBI:58115"/>
        <dbReference type="EC" id="2.4.2.8"/>
    </reaction>
    <physiologicalReaction direction="right-to-left" evidence="13">
        <dbReference type="Rhea" id="RHEA:25426"/>
    </physiologicalReaction>
</comment>
<keyword evidence="10 15" id="KW-0660">Purine salvage</keyword>
<keyword evidence="8 15" id="KW-0808">Transferase</keyword>
<comment type="pathway">
    <text evidence="3 15">Purine metabolism; IMP biosynthesis via salvage pathway; IMP from hypoxanthine: step 1/1.</text>
</comment>
<dbReference type="GO" id="GO:0000287">
    <property type="term" value="F:magnesium ion binding"/>
    <property type="evidence" value="ECO:0007669"/>
    <property type="project" value="TreeGrafter"/>
</dbReference>
<dbReference type="GO" id="GO:0006178">
    <property type="term" value="P:guanine salvage"/>
    <property type="evidence" value="ECO:0007669"/>
    <property type="project" value="TreeGrafter"/>
</dbReference>
<evidence type="ECO:0000256" key="9">
    <source>
        <dbReference type="ARBA" id="ARBA00022723"/>
    </source>
</evidence>
<proteinExistence type="inferred from homology"/>
<comment type="catalytic activity">
    <reaction evidence="14">
        <text>IMP + diphosphate = hypoxanthine + 5-phospho-alpha-D-ribose 1-diphosphate</text>
        <dbReference type="Rhea" id="RHEA:17973"/>
        <dbReference type="ChEBI" id="CHEBI:17368"/>
        <dbReference type="ChEBI" id="CHEBI:33019"/>
        <dbReference type="ChEBI" id="CHEBI:58017"/>
        <dbReference type="ChEBI" id="CHEBI:58053"/>
        <dbReference type="EC" id="2.4.2.8"/>
    </reaction>
    <physiologicalReaction direction="right-to-left" evidence="14">
        <dbReference type="Rhea" id="RHEA:17975"/>
    </physiologicalReaction>
</comment>
<evidence type="ECO:0000256" key="11">
    <source>
        <dbReference type="ARBA" id="ARBA00022741"/>
    </source>
</evidence>
<dbReference type="EC" id="2.4.2.8" evidence="5 15"/>
<evidence type="ECO:0000256" key="14">
    <source>
        <dbReference type="ARBA" id="ARBA00049402"/>
    </source>
</evidence>
<dbReference type="InterPro" id="IPR000836">
    <property type="entry name" value="PRTase_dom"/>
</dbReference>
<keyword evidence="9 15" id="KW-0479">Metal-binding</keyword>
<dbReference type="GO" id="GO:0005829">
    <property type="term" value="C:cytosol"/>
    <property type="evidence" value="ECO:0007669"/>
    <property type="project" value="TreeGrafter"/>
</dbReference>
<accession>A0A832ECI6</accession>
<dbReference type="GO" id="GO:0004422">
    <property type="term" value="F:hypoxanthine phosphoribosyltransferase activity"/>
    <property type="evidence" value="ECO:0007669"/>
    <property type="project" value="InterPro"/>
</dbReference>
<sequence length="185" mass="20994">MKPHRLVPKISQHEIQRRVDEIAAQINTDYRHKDLVLVGVLKGAFIFLADLVRRLDIPVEVDFIRIASYGFSTESCGRVALSKDLECSIEGRHVLIVEDIVDTGVTMLWLLRHLEGRNPRTVRICALIDKYERRTADVPVHYTGFRIPSGFVVGYGLDFAEKYRGLQGIYEVAFDAVEGHHAGHL</sequence>
<evidence type="ECO:0000256" key="5">
    <source>
        <dbReference type="ARBA" id="ARBA00011895"/>
    </source>
</evidence>
<evidence type="ECO:0000256" key="15">
    <source>
        <dbReference type="RuleBase" id="RU364099"/>
    </source>
</evidence>
<comment type="similarity">
    <text evidence="4 15">Belongs to the purine/pyrimidine phosphoribosyltransferase family.</text>
</comment>
<dbReference type="GO" id="GO:0032263">
    <property type="term" value="P:GMP salvage"/>
    <property type="evidence" value="ECO:0007669"/>
    <property type="project" value="TreeGrafter"/>
</dbReference>
<reference evidence="17" key="1">
    <citation type="journal article" date="2020" name="mSystems">
        <title>Genome- and Community-Level Interaction Insights into Carbon Utilization and Element Cycling Functions of Hydrothermarchaeota in Hydrothermal Sediment.</title>
        <authorList>
            <person name="Zhou Z."/>
            <person name="Liu Y."/>
            <person name="Xu W."/>
            <person name="Pan J."/>
            <person name="Luo Z.H."/>
            <person name="Li M."/>
        </authorList>
    </citation>
    <scope>NUCLEOTIDE SEQUENCE [LARGE SCALE GENOMIC DNA]</scope>
    <source>
        <strain evidence="17">SpSt-456</strain>
    </source>
</reference>
<dbReference type="InterPro" id="IPR005904">
    <property type="entry name" value="Hxn_phspho_trans"/>
</dbReference>
<dbReference type="EMBL" id="DSTK01000011">
    <property type="protein sequence ID" value="HFK96231.1"/>
    <property type="molecule type" value="Genomic_DNA"/>
</dbReference>
<evidence type="ECO:0000256" key="12">
    <source>
        <dbReference type="ARBA" id="ARBA00022842"/>
    </source>
</evidence>
<gene>
    <name evidence="17" type="primary">hpt</name>
    <name evidence="17" type="ORF">ENS06_02775</name>
</gene>
<dbReference type="SUPFAM" id="SSF53271">
    <property type="entry name" value="PRTase-like"/>
    <property type="match status" value="1"/>
</dbReference>
<dbReference type="GO" id="GO:0046100">
    <property type="term" value="P:hypoxanthine metabolic process"/>
    <property type="evidence" value="ECO:0007669"/>
    <property type="project" value="TreeGrafter"/>
</dbReference>
<dbReference type="UniPathway" id="UPA00591">
    <property type="reaction ID" value="UER00648"/>
</dbReference>
<evidence type="ECO:0000256" key="8">
    <source>
        <dbReference type="ARBA" id="ARBA00022679"/>
    </source>
</evidence>
<comment type="subcellular location">
    <subcellularLocation>
        <location evidence="2 15">Cytoplasm</location>
    </subcellularLocation>
</comment>
<dbReference type="NCBIfam" id="TIGR01203">
    <property type="entry name" value="HGPRTase"/>
    <property type="match status" value="1"/>
</dbReference>
<dbReference type="Gene3D" id="3.40.50.2020">
    <property type="match status" value="1"/>
</dbReference>
<dbReference type="GO" id="GO:0032264">
    <property type="term" value="P:IMP salvage"/>
    <property type="evidence" value="ECO:0007669"/>
    <property type="project" value="UniProtKB-UniPathway"/>
</dbReference>